<keyword evidence="3" id="KW-0808">Transferase</keyword>
<dbReference type="EC" id="2.7.13.3" evidence="2"/>
<dbReference type="CDD" id="cd00130">
    <property type="entry name" value="PAS"/>
    <property type="match status" value="2"/>
</dbReference>
<feature type="domain" description="Histidine kinase" evidence="9">
    <location>
        <begin position="622"/>
        <end position="876"/>
    </location>
</feature>
<protein>
    <recommendedName>
        <fullName evidence="2">histidine kinase</fullName>
        <ecNumber evidence="2">2.7.13.3</ecNumber>
    </recommendedName>
</protein>
<comment type="catalytic activity">
    <reaction evidence="1">
        <text>ATP + protein L-histidine = ADP + protein N-phospho-L-histidine.</text>
        <dbReference type="EC" id="2.7.13.3"/>
    </reaction>
</comment>
<organism evidence="12 13">
    <name type="scientific">Fundidesulfovibrio magnetotacticus</name>
    <dbReference type="NCBI Taxonomy" id="2730080"/>
    <lineage>
        <taxon>Bacteria</taxon>
        <taxon>Pseudomonadati</taxon>
        <taxon>Thermodesulfobacteriota</taxon>
        <taxon>Desulfovibrionia</taxon>
        <taxon>Desulfovibrionales</taxon>
        <taxon>Desulfovibrionaceae</taxon>
        <taxon>Fundidesulfovibrio</taxon>
    </lineage>
</organism>
<keyword evidence="4" id="KW-0547">Nucleotide-binding</keyword>
<dbReference type="EMBL" id="BLTE01000002">
    <property type="protein sequence ID" value="GFK93002.1"/>
    <property type="molecule type" value="Genomic_DNA"/>
</dbReference>
<dbReference type="InterPro" id="IPR005467">
    <property type="entry name" value="His_kinase_dom"/>
</dbReference>
<accession>A0A6V8LJU4</accession>
<dbReference type="Gene3D" id="3.30.450.20">
    <property type="entry name" value="PAS domain"/>
    <property type="match status" value="2"/>
</dbReference>
<evidence type="ECO:0000256" key="6">
    <source>
        <dbReference type="ARBA" id="ARBA00022840"/>
    </source>
</evidence>
<dbReference type="GO" id="GO:0004673">
    <property type="term" value="F:protein histidine kinase activity"/>
    <property type="evidence" value="ECO:0007669"/>
    <property type="project" value="UniProtKB-EC"/>
</dbReference>
<feature type="coiled-coil region" evidence="8">
    <location>
        <begin position="441"/>
        <end position="486"/>
    </location>
</feature>
<evidence type="ECO:0000256" key="1">
    <source>
        <dbReference type="ARBA" id="ARBA00000085"/>
    </source>
</evidence>
<dbReference type="SUPFAM" id="SSF55874">
    <property type="entry name" value="ATPase domain of HSP90 chaperone/DNA topoisomerase II/histidine kinase"/>
    <property type="match status" value="1"/>
</dbReference>
<evidence type="ECO:0000259" key="9">
    <source>
        <dbReference type="PROSITE" id="PS50109"/>
    </source>
</evidence>
<keyword evidence="7" id="KW-0902">Two-component regulatory system</keyword>
<name>A0A6V8LJU4_9BACT</name>
<evidence type="ECO:0000256" key="4">
    <source>
        <dbReference type="ARBA" id="ARBA00022741"/>
    </source>
</evidence>
<dbReference type="PANTHER" id="PTHR43065">
    <property type="entry name" value="SENSOR HISTIDINE KINASE"/>
    <property type="match status" value="1"/>
</dbReference>
<dbReference type="PRINTS" id="PR00344">
    <property type="entry name" value="BCTRLSENSOR"/>
</dbReference>
<dbReference type="InterPro" id="IPR013656">
    <property type="entry name" value="PAS_4"/>
</dbReference>
<evidence type="ECO:0000256" key="7">
    <source>
        <dbReference type="ARBA" id="ARBA00023012"/>
    </source>
</evidence>
<sequence length="876" mass="94029">MALPALLAALLLAILCALLWTAHRSNLKRQALAVELFRQDALNRASSLEYFFTERRNDMDLLAESPAVLAYFGNVAMGMSASYGLLESARQVESQFAKTLADKRLGGRPVFTCIALLDDKGRVVAAADRGRDPPGAGDGPRFGAEDAVERGGMSWSLAPGPQGAAREILLRRTVAVAGRDAGTLAARLSLDVVLGEFLAPRASDPPRYCLAFEQREVVCAGGQDVAYPEALKSGESQVTAIQAKGAAGRLGVAAEVEGTPLTFFSTVSQASLQVQSAWPLTLFAGLASLLLLTGSGLLVKVRLERAAVEARLEEKALAEREIVRRMEEFDALFDGLPGYAFTKDAGGRYVGANAAFCRAVGIPLEELAGRRDDEIFPPEIAQGYMRDDRLLLSGRRDFLETEETIPDNGRMVSVSTRKLALRHSDGALGGLIGLGFDITERKRIESELREAKELVEERVRLRTGELAVANAKLQDEMREREKAHREISLILEAVSAVLAGVDAQGRVLRWNTAAANAFQLPAAEALGRPFTALPLPWDWAAAFKPVEECRRTGRTAKASSVWYERAEGGDGFLVVTVSPLAADGADAAGYLLLAEDVTDIQFLEAQLAQAAKLEAIGQLAAGIAHEINTPAQYVGDSVSFLQDAFADYQRLSALARRLRDEPGLAAARGPALAARQLEDMDDDFLAEETPRTFARIFDGLGRISSIVSAMKRFSYSGGDLKKPVDLAQAIENTLVISRNEWKYVADVITDFDPDLGETPCLAGDISQVLLNVIVNAAHAIGESVGNTGEKGLITVRTRRVGDKAVVSVQDTGPGIPESVGERVFNLFFTTKEVGKGTGQGLAIAHDIVVNKHGGTIRFESEPGKGTTFFIALPLGG</sequence>
<gene>
    <name evidence="12" type="primary">cckA_2</name>
    <name evidence="12" type="ORF">NNJEOMEG_00831</name>
</gene>
<dbReference type="AlphaFoldDB" id="A0A6V8LJU4"/>
<dbReference type="InterPro" id="IPR003594">
    <property type="entry name" value="HATPase_dom"/>
</dbReference>
<evidence type="ECO:0000256" key="3">
    <source>
        <dbReference type="ARBA" id="ARBA00022679"/>
    </source>
</evidence>
<dbReference type="InterPro" id="IPR004358">
    <property type="entry name" value="Sig_transdc_His_kin-like_C"/>
</dbReference>
<feature type="domain" description="PAS" evidence="10">
    <location>
        <begin position="325"/>
        <end position="379"/>
    </location>
</feature>
<dbReference type="InterPro" id="IPR000014">
    <property type="entry name" value="PAS"/>
</dbReference>
<evidence type="ECO:0000256" key="2">
    <source>
        <dbReference type="ARBA" id="ARBA00012438"/>
    </source>
</evidence>
<evidence type="ECO:0000256" key="8">
    <source>
        <dbReference type="SAM" id="Coils"/>
    </source>
</evidence>
<evidence type="ECO:0000259" key="11">
    <source>
        <dbReference type="PROSITE" id="PS50113"/>
    </source>
</evidence>
<proteinExistence type="predicted"/>
<dbReference type="Gene3D" id="1.10.287.130">
    <property type="match status" value="1"/>
</dbReference>
<dbReference type="PROSITE" id="PS50113">
    <property type="entry name" value="PAC"/>
    <property type="match status" value="1"/>
</dbReference>
<dbReference type="RefSeq" id="WP_173081587.1">
    <property type="nucleotide sequence ID" value="NZ_BLTE01000002.1"/>
</dbReference>
<dbReference type="Pfam" id="PF08448">
    <property type="entry name" value="PAS_4"/>
    <property type="match status" value="2"/>
</dbReference>
<dbReference type="InterPro" id="IPR036890">
    <property type="entry name" value="HATPase_C_sf"/>
</dbReference>
<feature type="domain" description="PAC" evidence="11">
    <location>
        <begin position="397"/>
        <end position="450"/>
    </location>
</feature>
<keyword evidence="6" id="KW-0067">ATP-binding</keyword>
<keyword evidence="5 12" id="KW-0418">Kinase</keyword>
<dbReference type="NCBIfam" id="TIGR00229">
    <property type="entry name" value="sensory_box"/>
    <property type="match status" value="2"/>
</dbReference>
<dbReference type="PROSITE" id="PS50112">
    <property type="entry name" value="PAS"/>
    <property type="match status" value="2"/>
</dbReference>
<dbReference type="Pfam" id="PF02518">
    <property type="entry name" value="HATPase_c"/>
    <property type="match status" value="1"/>
</dbReference>
<dbReference type="Proteomes" id="UP000494245">
    <property type="component" value="Unassembled WGS sequence"/>
</dbReference>
<dbReference type="SUPFAM" id="SSF55785">
    <property type="entry name" value="PYP-like sensor domain (PAS domain)"/>
    <property type="match status" value="2"/>
</dbReference>
<keyword evidence="13" id="KW-1185">Reference proteome</keyword>
<dbReference type="InterPro" id="IPR035965">
    <property type="entry name" value="PAS-like_dom_sf"/>
</dbReference>
<dbReference type="GO" id="GO:0005524">
    <property type="term" value="F:ATP binding"/>
    <property type="evidence" value="ECO:0007669"/>
    <property type="project" value="UniProtKB-KW"/>
</dbReference>
<dbReference type="InterPro" id="IPR000700">
    <property type="entry name" value="PAS-assoc_C"/>
</dbReference>
<reference evidence="12 13" key="2">
    <citation type="submission" date="2020-05" db="EMBL/GenBank/DDBJ databases">
        <title>Draft genome sequence of Desulfovibrio sp. strainFSS-1.</title>
        <authorList>
            <person name="Shimoshige H."/>
            <person name="Kobayashi H."/>
            <person name="Maekawa T."/>
        </authorList>
    </citation>
    <scope>NUCLEOTIDE SEQUENCE [LARGE SCALE GENOMIC DNA]</scope>
    <source>
        <strain evidence="12 13">SIID29052-01</strain>
    </source>
</reference>
<dbReference type="PANTHER" id="PTHR43065:SF46">
    <property type="entry name" value="C4-DICARBOXYLATE TRANSPORT SENSOR PROTEIN DCTB"/>
    <property type="match status" value="1"/>
</dbReference>
<comment type="caution">
    <text evidence="12">The sequence shown here is derived from an EMBL/GenBank/DDBJ whole genome shotgun (WGS) entry which is preliminary data.</text>
</comment>
<reference evidence="12 13" key="1">
    <citation type="submission" date="2020-04" db="EMBL/GenBank/DDBJ databases">
        <authorList>
            <consortium name="Desulfovibrio sp. FSS-1 genome sequencing consortium"/>
            <person name="Shimoshige H."/>
            <person name="Kobayashi H."/>
            <person name="Maekawa T."/>
        </authorList>
    </citation>
    <scope>NUCLEOTIDE SEQUENCE [LARGE SCALE GENOMIC DNA]</scope>
    <source>
        <strain evidence="12 13">SIID29052-01</strain>
    </source>
</reference>
<feature type="domain" description="PAS" evidence="10">
    <location>
        <begin position="483"/>
        <end position="528"/>
    </location>
</feature>
<evidence type="ECO:0000313" key="13">
    <source>
        <dbReference type="Proteomes" id="UP000494245"/>
    </source>
</evidence>
<dbReference type="GO" id="GO:0000160">
    <property type="term" value="P:phosphorelay signal transduction system"/>
    <property type="evidence" value="ECO:0007669"/>
    <property type="project" value="UniProtKB-KW"/>
</dbReference>
<evidence type="ECO:0000256" key="5">
    <source>
        <dbReference type="ARBA" id="ARBA00022777"/>
    </source>
</evidence>
<dbReference type="SMART" id="SM00091">
    <property type="entry name" value="PAS"/>
    <property type="match status" value="2"/>
</dbReference>
<dbReference type="Gene3D" id="3.30.565.10">
    <property type="entry name" value="Histidine kinase-like ATPase, C-terminal domain"/>
    <property type="match status" value="1"/>
</dbReference>
<evidence type="ECO:0000313" key="12">
    <source>
        <dbReference type="EMBL" id="GFK93002.1"/>
    </source>
</evidence>
<evidence type="ECO:0000259" key="10">
    <source>
        <dbReference type="PROSITE" id="PS50112"/>
    </source>
</evidence>
<dbReference type="SMART" id="SM00387">
    <property type="entry name" value="HATPase_c"/>
    <property type="match status" value="1"/>
</dbReference>
<dbReference type="PROSITE" id="PS50109">
    <property type="entry name" value="HIS_KIN"/>
    <property type="match status" value="1"/>
</dbReference>
<keyword evidence="8" id="KW-0175">Coiled coil</keyword>